<evidence type="ECO:0000259" key="3">
    <source>
        <dbReference type="PROSITE" id="PS51038"/>
    </source>
</evidence>
<dbReference type="Gene3D" id="2.30.30.490">
    <property type="match status" value="1"/>
</dbReference>
<dbReference type="Pfam" id="PF01426">
    <property type="entry name" value="BAH"/>
    <property type="match status" value="1"/>
</dbReference>
<sequence length="313" mass="33762">MAESRYDDDGRLVMEEENIILPTEWIGASRKVLGINHYDAVLIGLDGSAQYTARIGDCVFLMPDEDAKPWCEIGLVKELYLAQTGDLAGEKVAKVRWLYRKSQVRDVTAKKMHDRELCYGMHEDENLVESIEGLANVLFYTNRAEAGLRIEEPHTFFCHQTVDIHDGKVGDLKPPATEPSPEPEVAPSPAQPTALVEPAFVQAVQADSTPAAVVEMAAATGVRAEAPAAAGVDGQSTEKRARKNTGGSGPTTMSSIEATLRVALAEIEMLKEKITKLESMVVCLESSSATSASSQSIGSTCSSCHPPSHFGML</sequence>
<proteinExistence type="predicted"/>
<feature type="domain" description="BAH" evidence="3">
    <location>
        <begin position="51"/>
        <end position="173"/>
    </location>
</feature>
<feature type="coiled-coil region" evidence="1">
    <location>
        <begin position="253"/>
        <end position="287"/>
    </location>
</feature>
<gene>
    <name evidence="4" type="ORF">PCAR00345_LOCUS11418</name>
</gene>
<dbReference type="GO" id="GO:0003682">
    <property type="term" value="F:chromatin binding"/>
    <property type="evidence" value="ECO:0007669"/>
    <property type="project" value="InterPro"/>
</dbReference>
<dbReference type="InterPro" id="IPR043151">
    <property type="entry name" value="BAH_sf"/>
</dbReference>
<reference evidence="4" key="1">
    <citation type="submission" date="2021-01" db="EMBL/GenBank/DDBJ databases">
        <authorList>
            <person name="Corre E."/>
            <person name="Pelletier E."/>
            <person name="Niang G."/>
            <person name="Scheremetjew M."/>
            <person name="Finn R."/>
            <person name="Kale V."/>
            <person name="Holt S."/>
            <person name="Cochrane G."/>
            <person name="Meng A."/>
            <person name="Brown T."/>
            <person name="Cohen L."/>
        </authorList>
    </citation>
    <scope>NUCLEOTIDE SEQUENCE</scope>
    <source>
        <strain evidence="4">CCMP645</strain>
    </source>
</reference>
<dbReference type="PROSITE" id="PS51038">
    <property type="entry name" value="BAH"/>
    <property type="match status" value="1"/>
</dbReference>
<evidence type="ECO:0000256" key="1">
    <source>
        <dbReference type="SAM" id="Coils"/>
    </source>
</evidence>
<feature type="region of interest" description="Disordered" evidence="2">
    <location>
        <begin position="168"/>
        <end position="192"/>
    </location>
</feature>
<dbReference type="AlphaFoldDB" id="A0A7S4B9I2"/>
<accession>A0A7S4B9I2</accession>
<keyword evidence="1" id="KW-0175">Coiled coil</keyword>
<dbReference type="CDD" id="cd04370">
    <property type="entry name" value="BAH"/>
    <property type="match status" value="1"/>
</dbReference>
<dbReference type="InterPro" id="IPR001025">
    <property type="entry name" value="BAH_dom"/>
</dbReference>
<name>A0A7S4B9I2_CHRCT</name>
<organism evidence="4">
    <name type="scientific">Chrysotila carterae</name>
    <name type="common">Marine alga</name>
    <name type="synonym">Syracosphaera carterae</name>
    <dbReference type="NCBI Taxonomy" id="13221"/>
    <lineage>
        <taxon>Eukaryota</taxon>
        <taxon>Haptista</taxon>
        <taxon>Haptophyta</taxon>
        <taxon>Prymnesiophyceae</taxon>
        <taxon>Isochrysidales</taxon>
        <taxon>Isochrysidaceae</taxon>
        <taxon>Chrysotila</taxon>
    </lineage>
</organism>
<dbReference type="EMBL" id="HBIZ01018280">
    <property type="protein sequence ID" value="CAE0758824.1"/>
    <property type="molecule type" value="Transcribed_RNA"/>
</dbReference>
<dbReference type="SMART" id="SM00439">
    <property type="entry name" value="BAH"/>
    <property type="match status" value="1"/>
</dbReference>
<evidence type="ECO:0000256" key="2">
    <source>
        <dbReference type="SAM" id="MobiDB-lite"/>
    </source>
</evidence>
<protein>
    <recommendedName>
        <fullName evidence="3">BAH domain-containing protein</fullName>
    </recommendedName>
</protein>
<feature type="region of interest" description="Disordered" evidence="2">
    <location>
        <begin position="225"/>
        <end position="253"/>
    </location>
</feature>
<evidence type="ECO:0000313" key="4">
    <source>
        <dbReference type="EMBL" id="CAE0758824.1"/>
    </source>
</evidence>
<feature type="compositionally biased region" description="Pro residues" evidence="2">
    <location>
        <begin position="176"/>
        <end position="190"/>
    </location>
</feature>